<evidence type="ECO:0000256" key="7">
    <source>
        <dbReference type="ARBA" id="ARBA00023014"/>
    </source>
</evidence>
<protein>
    <submittedName>
        <fullName evidence="11">Adenylyl-sulfate reductase subunit beta</fullName>
        <ecNumber evidence="11">1.8.99.2</ecNumber>
    </submittedName>
</protein>
<reference evidence="11" key="1">
    <citation type="submission" date="2021-05" db="EMBL/GenBank/DDBJ databases">
        <title>Genomic insights into ecological role and evolution of a novel Thermoplasmata order Candidatus Sysuiplasmatales.</title>
        <authorList>
            <person name="Yuan Y."/>
        </authorList>
    </citation>
    <scope>NUCLEOTIDE SEQUENCE</scope>
    <source>
        <strain evidence="11">TUT19-bin139</strain>
        <strain evidence="10">YP2-bin.285</strain>
    </source>
</reference>
<dbReference type="Proteomes" id="UP000750197">
    <property type="component" value="Unassembled WGS sequence"/>
</dbReference>
<evidence type="ECO:0000313" key="10">
    <source>
        <dbReference type="EMBL" id="MBX8630944.1"/>
    </source>
</evidence>
<keyword evidence="11" id="KW-0560">Oxidoreductase</keyword>
<dbReference type="GO" id="GO:0009973">
    <property type="term" value="F:adenylyl-sulfate reductase activity"/>
    <property type="evidence" value="ECO:0007669"/>
    <property type="project" value="UniProtKB-EC"/>
</dbReference>
<dbReference type="EC" id="1.8.99.2" evidence="11"/>
<dbReference type="PROSITE" id="PS00198">
    <property type="entry name" value="4FE4S_FER_1"/>
    <property type="match status" value="2"/>
</dbReference>
<evidence type="ECO:0000256" key="1">
    <source>
        <dbReference type="ARBA" id="ARBA00022448"/>
    </source>
</evidence>
<dbReference type="AlphaFoldDB" id="A0A8J7YQ76"/>
<sequence length="153" mass="17391">MPTFVYMTMCDGCGKCVELCPSDIMHIDPEFRRAYNVEPEMCWECYTCVKYCPEHAIDVRGYADFAPLGHGLTVLREPEKGAVSWKVKYRDGRIKEFTFPIRTTKWDSIKSSRSLPEPEGKALQSQLLSGEPEYLKVPELPHPDAGKMPSGIK</sequence>
<evidence type="ECO:0000256" key="8">
    <source>
        <dbReference type="SAM" id="MobiDB-lite"/>
    </source>
</evidence>
<evidence type="ECO:0000313" key="11">
    <source>
        <dbReference type="EMBL" id="MBX8643156.1"/>
    </source>
</evidence>
<keyword evidence="1" id="KW-0813">Transport</keyword>
<proteinExistence type="predicted"/>
<dbReference type="PANTHER" id="PTHR43687">
    <property type="entry name" value="ADENYLYLSULFATE REDUCTASE, BETA SUBUNIT"/>
    <property type="match status" value="1"/>
</dbReference>
<feature type="domain" description="4Fe-4S ferredoxin-type" evidence="9">
    <location>
        <begin position="1"/>
        <end position="30"/>
    </location>
</feature>
<evidence type="ECO:0000256" key="4">
    <source>
        <dbReference type="ARBA" id="ARBA00022737"/>
    </source>
</evidence>
<gene>
    <name evidence="11" type="primary">aprB</name>
    <name evidence="10" type="ORF">J9259_00240</name>
    <name evidence="11" type="ORF">KIY12_00260</name>
</gene>
<dbReference type="InterPro" id="IPR011802">
    <property type="entry name" value="AprB"/>
</dbReference>
<dbReference type="InterPro" id="IPR022738">
    <property type="entry name" value="AprB_C"/>
</dbReference>
<evidence type="ECO:0000259" key="9">
    <source>
        <dbReference type="PROSITE" id="PS51379"/>
    </source>
</evidence>
<evidence type="ECO:0000256" key="3">
    <source>
        <dbReference type="ARBA" id="ARBA00022723"/>
    </source>
</evidence>
<keyword evidence="4" id="KW-0677">Repeat</keyword>
<dbReference type="Pfam" id="PF12838">
    <property type="entry name" value="Fer4_7"/>
    <property type="match status" value="1"/>
</dbReference>
<evidence type="ECO:0000256" key="5">
    <source>
        <dbReference type="ARBA" id="ARBA00022982"/>
    </source>
</evidence>
<keyword evidence="7" id="KW-0411">Iron-sulfur</keyword>
<dbReference type="InterPro" id="IPR050572">
    <property type="entry name" value="Fe-S_Ferredoxin"/>
</dbReference>
<dbReference type="EMBL" id="JAHEAC010000001">
    <property type="protein sequence ID" value="MBX8643156.1"/>
    <property type="molecule type" value="Genomic_DNA"/>
</dbReference>
<feature type="region of interest" description="Disordered" evidence="8">
    <location>
        <begin position="109"/>
        <end position="153"/>
    </location>
</feature>
<dbReference type="EMBL" id="JAGVSJ010000001">
    <property type="protein sequence ID" value="MBX8630944.1"/>
    <property type="molecule type" value="Genomic_DNA"/>
</dbReference>
<keyword evidence="2" id="KW-0004">4Fe-4S</keyword>
<dbReference type="GO" id="GO:0051539">
    <property type="term" value="F:4 iron, 4 sulfur cluster binding"/>
    <property type="evidence" value="ECO:0007669"/>
    <property type="project" value="UniProtKB-KW"/>
</dbReference>
<dbReference type="NCBIfam" id="TIGR02060">
    <property type="entry name" value="aprB"/>
    <property type="match status" value="1"/>
</dbReference>
<feature type="compositionally biased region" description="Basic and acidic residues" evidence="8">
    <location>
        <begin position="109"/>
        <end position="120"/>
    </location>
</feature>
<dbReference type="Pfam" id="PF12139">
    <property type="entry name" value="APS-reductase_C"/>
    <property type="match status" value="1"/>
</dbReference>
<dbReference type="Gene3D" id="6.20.260.10">
    <property type="entry name" value="Adenylylsulphate reductase, beta subunit, C-terminal domain"/>
    <property type="match status" value="1"/>
</dbReference>
<keyword evidence="5" id="KW-0249">Electron transport</keyword>
<feature type="compositionally biased region" description="Basic and acidic residues" evidence="8">
    <location>
        <begin position="133"/>
        <end position="145"/>
    </location>
</feature>
<dbReference type="Proteomes" id="UP000716004">
    <property type="component" value="Unassembled WGS sequence"/>
</dbReference>
<organism evidence="11 12">
    <name type="scientific">Candidatus Sysuiplasma superficiale</name>
    <dbReference type="NCBI Taxonomy" id="2823368"/>
    <lineage>
        <taxon>Archaea</taxon>
        <taxon>Methanobacteriati</taxon>
        <taxon>Thermoplasmatota</taxon>
        <taxon>Thermoplasmata</taxon>
        <taxon>Candidatus Sysuiplasmatales</taxon>
        <taxon>Candidatus Sysuiplasmataceae</taxon>
        <taxon>Candidatus Sysuiplasma</taxon>
    </lineage>
</organism>
<accession>A0A8J7YQ76</accession>
<evidence type="ECO:0000313" key="12">
    <source>
        <dbReference type="Proteomes" id="UP000750197"/>
    </source>
</evidence>
<dbReference type="InterPro" id="IPR017900">
    <property type="entry name" value="4Fe4S_Fe_S_CS"/>
</dbReference>
<name>A0A8J7YQ76_9ARCH</name>
<dbReference type="InterPro" id="IPR038465">
    <property type="entry name" value="APS_reduc_Bsu_C_sf"/>
</dbReference>
<comment type="caution">
    <text evidence="11">The sequence shown here is derived from an EMBL/GenBank/DDBJ whole genome shotgun (WGS) entry which is preliminary data.</text>
</comment>
<keyword evidence="6" id="KW-0408">Iron</keyword>
<evidence type="ECO:0000256" key="2">
    <source>
        <dbReference type="ARBA" id="ARBA00022485"/>
    </source>
</evidence>
<dbReference type="InterPro" id="IPR017896">
    <property type="entry name" value="4Fe4S_Fe-S-bd"/>
</dbReference>
<evidence type="ECO:0000256" key="6">
    <source>
        <dbReference type="ARBA" id="ARBA00023004"/>
    </source>
</evidence>
<dbReference type="PROSITE" id="PS51379">
    <property type="entry name" value="4FE4S_FER_2"/>
    <property type="match status" value="2"/>
</dbReference>
<keyword evidence="3" id="KW-0479">Metal-binding</keyword>
<dbReference type="PANTHER" id="PTHR43687:SF6">
    <property type="entry name" value="L-ASPARTATE SEMIALDEHYDE SULFURTRANSFERASE IRON-SULFUR SUBUNIT"/>
    <property type="match status" value="1"/>
</dbReference>
<dbReference type="SUPFAM" id="SSF54862">
    <property type="entry name" value="4Fe-4S ferredoxins"/>
    <property type="match status" value="1"/>
</dbReference>
<dbReference type="GO" id="GO:0046872">
    <property type="term" value="F:metal ion binding"/>
    <property type="evidence" value="ECO:0007669"/>
    <property type="project" value="UniProtKB-KW"/>
</dbReference>
<feature type="domain" description="4Fe-4S ferredoxin-type" evidence="9">
    <location>
        <begin position="33"/>
        <end position="62"/>
    </location>
</feature>
<dbReference type="Gene3D" id="3.30.70.20">
    <property type="match status" value="1"/>
</dbReference>